<evidence type="ECO:0000259" key="11">
    <source>
        <dbReference type="PROSITE" id="PS50118"/>
    </source>
</evidence>
<reference evidence="12 13" key="2">
    <citation type="journal article" date="2021" name="Genomics">
        <title>High-quality reference genome for Clonorchis sinensis.</title>
        <authorList>
            <person name="Young N.D."/>
            <person name="Stroehlein A.J."/>
            <person name="Kinkar L."/>
            <person name="Wang T."/>
            <person name="Sohn W.M."/>
            <person name="Chang B.C.H."/>
            <person name="Kaur P."/>
            <person name="Weisz D."/>
            <person name="Dudchenko O."/>
            <person name="Aiden E.L."/>
            <person name="Korhonen P.K."/>
            <person name="Gasser R.B."/>
        </authorList>
    </citation>
    <scope>NUCLEOTIDE SEQUENCE [LARGE SCALE GENOMIC DNA]</scope>
    <source>
        <strain evidence="12">Cs-k2</strain>
    </source>
</reference>
<feature type="compositionally biased region" description="Polar residues" evidence="10">
    <location>
        <begin position="997"/>
        <end position="1013"/>
    </location>
</feature>
<feature type="compositionally biased region" description="Basic and acidic residues" evidence="10">
    <location>
        <begin position="603"/>
        <end position="614"/>
    </location>
</feature>
<feature type="compositionally biased region" description="Polar residues" evidence="10">
    <location>
        <begin position="865"/>
        <end position="879"/>
    </location>
</feature>
<keyword evidence="5 9" id="KW-0238">DNA-binding</keyword>
<evidence type="ECO:0000256" key="1">
    <source>
        <dbReference type="ARBA" id="ARBA00004123"/>
    </source>
</evidence>
<gene>
    <name evidence="12" type="ORF">CSKR_104370</name>
</gene>
<dbReference type="InterPro" id="IPR024940">
    <property type="entry name" value="TCF/LEF"/>
</dbReference>
<dbReference type="GO" id="GO:0000981">
    <property type="term" value="F:DNA-binding transcription factor activity, RNA polymerase II-specific"/>
    <property type="evidence" value="ECO:0007669"/>
    <property type="project" value="TreeGrafter"/>
</dbReference>
<dbReference type="Gene3D" id="4.10.900.10">
    <property type="entry name" value="TCF3-CBD (Catenin binding domain)"/>
    <property type="match status" value="1"/>
</dbReference>
<accession>A0A8T1N0R9</accession>
<keyword evidence="7" id="KW-0804">Transcription</keyword>
<reference evidence="12 13" key="1">
    <citation type="journal article" date="2018" name="Biotechnol. Adv.">
        <title>Improved genomic resources and new bioinformatic workflow for the carcinogenic parasite Clonorchis sinensis: Biotechnological implications.</title>
        <authorList>
            <person name="Wang D."/>
            <person name="Korhonen P.K."/>
            <person name="Gasser R.B."/>
            <person name="Young N.D."/>
        </authorList>
    </citation>
    <scope>NUCLEOTIDE SEQUENCE [LARGE SCALE GENOMIC DNA]</scope>
    <source>
        <strain evidence="12">Cs-k2</strain>
    </source>
</reference>
<dbReference type="GO" id="GO:0000785">
    <property type="term" value="C:chromatin"/>
    <property type="evidence" value="ECO:0007669"/>
    <property type="project" value="TreeGrafter"/>
</dbReference>
<feature type="compositionally biased region" description="Polar residues" evidence="10">
    <location>
        <begin position="689"/>
        <end position="706"/>
    </location>
</feature>
<feature type="region of interest" description="Disordered" evidence="10">
    <location>
        <begin position="1141"/>
        <end position="1188"/>
    </location>
</feature>
<dbReference type="GO" id="GO:0060070">
    <property type="term" value="P:canonical Wnt signaling pathway"/>
    <property type="evidence" value="ECO:0007669"/>
    <property type="project" value="TreeGrafter"/>
</dbReference>
<keyword evidence="4" id="KW-0805">Transcription regulation</keyword>
<dbReference type="InterPro" id="IPR027397">
    <property type="entry name" value="Catenin-bd_sf"/>
</dbReference>
<feature type="region of interest" description="Disordered" evidence="10">
    <location>
        <begin position="683"/>
        <end position="706"/>
    </location>
</feature>
<feature type="domain" description="HMG box" evidence="11">
    <location>
        <begin position="773"/>
        <end position="841"/>
    </location>
</feature>
<evidence type="ECO:0000256" key="7">
    <source>
        <dbReference type="ARBA" id="ARBA00023163"/>
    </source>
</evidence>
<keyword evidence="6" id="KW-0010">Activator</keyword>
<proteinExistence type="inferred from homology"/>
<dbReference type="Pfam" id="PF00505">
    <property type="entry name" value="HMG_box"/>
    <property type="match status" value="1"/>
</dbReference>
<keyword evidence="13" id="KW-1185">Reference proteome</keyword>
<dbReference type="SMART" id="SM01366">
    <property type="entry name" value="c-clamp"/>
    <property type="match status" value="1"/>
</dbReference>
<comment type="subcellular location">
    <subcellularLocation>
        <location evidence="1">Nucleus</location>
    </subcellularLocation>
</comment>
<keyword evidence="8 9" id="KW-0539">Nucleus</keyword>
<dbReference type="SMART" id="SM00398">
    <property type="entry name" value="HMG"/>
    <property type="match status" value="1"/>
</dbReference>
<feature type="region of interest" description="Disordered" evidence="10">
    <location>
        <begin position="587"/>
        <end position="626"/>
    </location>
</feature>
<feature type="region of interest" description="Disordered" evidence="10">
    <location>
        <begin position="352"/>
        <end position="371"/>
    </location>
</feature>
<evidence type="ECO:0000256" key="9">
    <source>
        <dbReference type="PROSITE-ProRule" id="PRU00267"/>
    </source>
</evidence>
<evidence type="ECO:0000256" key="5">
    <source>
        <dbReference type="ARBA" id="ARBA00023125"/>
    </source>
</evidence>
<dbReference type="Gene3D" id="1.10.30.10">
    <property type="entry name" value="High mobility group box domain"/>
    <property type="match status" value="1"/>
</dbReference>
<evidence type="ECO:0000313" key="13">
    <source>
        <dbReference type="Proteomes" id="UP000286415"/>
    </source>
</evidence>
<sequence length="1188" mass="128352">MEIACTDEVKVYKDEGEEDEQKKSSENLTEDKVGLVIEGEGQCAFDSVNQSVLLNTLAQQGMLQEFVNVIHSLYSHTSGRKSVRFIIDEIMRRTLEGLQNPGDQTVAECHKPRGGQLMTWQKGVKEITKGLSAFGVLRLPGWGPRDPACAWLETLQEMAANRYFGTCESIWRALEMLPYTKQCPFLFNFVIDEIMRRTLEGLQNPDVQITANGNLVDLEYAGDIVLVFEEKAQVFLDELTKVIPSFRMYFAPTEFEIMLVDIQSLNPPLTIQGLQSLTVSSACVPGELGDLWLHYSQKMVLRRSSDAPLNPSSPLLPALTGLHPSLSAFMASPLYDAAIQAAAASAAGSPGSTGSLWGATHPTTSLQQSPQLTPLEATSIAPSSHTFDSIASSQSKSSPAVAAVAAAAAAAALSQSPSPTAAAAFHSELLKAANLYGFKTAGSQRRSETNPTSLAQVSSTLPGSCAGLGTPTTASAFDAFQNSTIPFLENWTEFALKTSPSLYSSAKNDITSDVKPVDSDRFRRVYLIHRIQPTLSTARIATVSGLASLAAVAAAQTPPSSRQRFSTLSGASSPAFSRVVPDSTDFLSSHMSDEMDGENNPLHGDDYHDSKLERPASSPADRLLFPNNGFRTRRELASLDESTTQMDLATSGVSKARADSIPSIWNSNGVNFRFKRNCTPPSKALVGGRTTNVHRGSPFSSSSTCATTGALTVKSDMNKSSAVAVRRINKADSPTSHVTNTTNRHHPPDASNDRLATSSPSSTPNTGSKRVHIKKPLNAFMLFMKDMRPRVQEECTLKESAAINQILGRKWHELPREKQAKYYEMARKEKELHLQLFPGWSARDNYAMHSRRKKKRRMAALAAAQSGQRHVINKSSSLSGDYGSAMDQTDDHLRGSQSALPGSTNLSDLGSAKKCRARFGLEHQHRWCKPCRRKKKCIRFMTDAEFEESEYHSSTPPPSLSGLPTSTAAVAASLNTLNGTPIATSVFGQTSVAHRSTVTPVTSTQRGTQPATTDQRRLSASDADLWASYVPNLQAASFGHHEGSIPVLSCQTTGRQSASGNVLPRLTPSESDRYSPIIGLDTDTGHNLSGPPLLRPQPRHEQHTGVDFSDSMTSNHRFGEPTDRVTSFMADLHRRLTTGMIRSSTSPTNPITGGHAKDGGGGGGGKPSSTLSSSHLVSTTPFTLSHCG</sequence>
<dbReference type="GO" id="GO:0000978">
    <property type="term" value="F:RNA polymerase II cis-regulatory region sequence-specific DNA binding"/>
    <property type="evidence" value="ECO:0007669"/>
    <property type="project" value="TreeGrafter"/>
</dbReference>
<comment type="caution">
    <text evidence="12">The sequence shown here is derived from an EMBL/GenBank/DDBJ whole genome shotgun (WGS) entry which is preliminary data.</text>
</comment>
<feature type="compositionally biased region" description="Polar residues" evidence="10">
    <location>
        <begin position="361"/>
        <end position="371"/>
    </location>
</feature>
<feature type="region of interest" description="Disordered" evidence="10">
    <location>
        <begin position="728"/>
        <end position="772"/>
    </location>
</feature>
<name>A0A8T1N0R9_CLOSI</name>
<dbReference type="OrthoDB" id="2307332at2759"/>
<feature type="compositionally biased region" description="Polar residues" evidence="10">
    <location>
        <begin position="895"/>
        <end position="907"/>
    </location>
</feature>
<dbReference type="PROSITE" id="PS50118">
    <property type="entry name" value="HMG_BOX_2"/>
    <property type="match status" value="1"/>
</dbReference>
<dbReference type="CDD" id="cd21996">
    <property type="entry name" value="HMG-box_TCF7-like"/>
    <property type="match status" value="1"/>
</dbReference>
<evidence type="ECO:0000256" key="3">
    <source>
        <dbReference type="ARBA" id="ARBA00022687"/>
    </source>
</evidence>
<evidence type="ECO:0000256" key="2">
    <source>
        <dbReference type="ARBA" id="ARBA00006569"/>
    </source>
</evidence>
<dbReference type="SUPFAM" id="SSF47095">
    <property type="entry name" value="HMG-box"/>
    <property type="match status" value="1"/>
</dbReference>
<feature type="compositionally biased region" description="Polar residues" evidence="10">
    <location>
        <begin position="732"/>
        <end position="742"/>
    </location>
</feature>
<evidence type="ECO:0000256" key="6">
    <source>
        <dbReference type="ARBA" id="ARBA00023159"/>
    </source>
</evidence>
<feature type="region of interest" description="Disordered" evidence="10">
    <location>
        <begin position="1092"/>
        <end position="1121"/>
    </location>
</feature>
<feature type="compositionally biased region" description="Polar residues" evidence="10">
    <location>
        <begin position="1141"/>
        <end position="1151"/>
    </location>
</feature>
<comment type="similarity">
    <text evidence="2">Belongs to the TCF/LEF family.</text>
</comment>
<dbReference type="Proteomes" id="UP000286415">
    <property type="component" value="Unassembled WGS sequence"/>
</dbReference>
<feature type="compositionally biased region" description="Low complexity" evidence="10">
    <location>
        <begin position="1167"/>
        <end position="1181"/>
    </location>
</feature>
<dbReference type="AlphaFoldDB" id="A0A8T1N0R9"/>
<dbReference type="InterPro" id="IPR036910">
    <property type="entry name" value="HMG_box_dom_sf"/>
</dbReference>
<feature type="DNA-binding region" description="HMG box" evidence="9">
    <location>
        <begin position="773"/>
        <end position="841"/>
    </location>
</feature>
<keyword evidence="3" id="KW-0879">Wnt signaling pathway</keyword>
<dbReference type="PANTHER" id="PTHR10373">
    <property type="entry name" value="TRANSCRIPTION FACTOR 7 FAMILY MEMBER"/>
    <property type="match status" value="1"/>
</dbReference>
<dbReference type="FunFam" id="1.10.30.10:FF:000001">
    <property type="entry name" value="transcription factor 7 isoform X2"/>
    <property type="match status" value="1"/>
</dbReference>
<organism evidence="12 13">
    <name type="scientific">Clonorchis sinensis</name>
    <name type="common">Chinese liver fluke</name>
    <dbReference type="NCBI Taxonomy" id="79923"/>
    <lineage>
        <taxon>Eukaryota</taxon>
        <taxon>Metazoa</taxon>
        <taxon>Spiralia</taxon>
        <taxon>Lophotrochozoa</taxon>
        <taxon>Platyhelminthes</taxon>
        <taxon>Trematoda</taxon>
        <taxon>Digenea</taxon>
        <taxon>Opisthorchiida</taxon>
        <taxon>Opisthorchiata</taxon>
        <taxon>Opisthorchiidae</taxon>
        <taxon>Clonorchis</taxon>
    </lineage>
</organism>
<evidence type="ECO:0000256" key="8">
    <source>
        <dbReference type="ARBA" id="ARBA00023242"/>
    </source>
</evidence>
<feature type="region of interest" description="Disordered" evidence="10">
    <location>
        <begin position="864"/>
        <end position="907"/>
    </location>
</feature>
<dbReference type="GO" id="GO:1990907">
    <property type="term" value="C:beta-catenin-TCF complex"/>
    <property type="evidence" value="ECO:0007669"/>
    <property type="project" value="TreeGrafter"/>
</dbReference>
<evidence type="ECO:0000256" key="4">
    <source>
        <dbReference type="ARBA" id="ARBA00023015"/>
    </source>
</evidence>
<dbReference type="InterPro" id="IPR009071">
    <property type="entry name" value="HMG_box_dom"/>
</dbReference>
<feature type="region of interest" description="Disordered" evidence="10">
    <location>
        <begin position="997"/>
        <end position="1019"/>
    </location>
</feature>
<evidence type="ECO:0000256" key="10">
    <source>
        <dbReference type="SAM" id="MobiDB-lite"/>
    </source>
</evidence>
<feature type="region of interest" description="Disordered" evidence="10">
    <location>
        <begin position="1052"/>
        <end position="1073"/>
    </location>
</feature>
<dbReference type="EMBL" id="NIRI02000005">
    <property type="protein sequence ID" value="KAG5454766.1"/>
    <property type="molecule type" value="Genomic_DNA"/>
</dbReference>
<dbReference type="PANTHER" id="PTHR10373:SF38">
    <property type="entry name" value="PROTEIN PANGOLIN, ISOFORM J"/>
    <property type="match status" value="1"/>
</dbReference>
<evidence type="ECO:0000313" key="12">
    <source>
        <dbReference type="EMBL" id="KAG5454766.1"/>
    </source>
</evidence>
<protein>
    <recommendedName>
        <fullName evidence="11">HMG box domain-containing protein</fullName>
    </recommendedName>
</protein>